<evidence type="ECO:0000313" key="3">
    <source>
        <dbReference type="EMBL" id="XBS70591.1"/>
    </source>
</evidence>
<protein>
    <submittedName>
        <fullName evidence="3">TolC family protein</fullName>
    </submittedName>
</protein>
<dbReference type="InterPro" id="IPR010131">
    <property type="entry name" value="MdtP/NodT-like"/>
</dbReference>
<dbReference type="Gene3D" id="1.20.1600.10">
    <property type="entry name" value="Outer membrane efflux proteins (OEP)"/>
    <property type="match status" value="1"/>
</dbReference>
<comment type="similarity">
    <text evidence="2">Belongs to the outer membrane factor (OMF) (TC 1.B.17) family.</text>
</comment>
<dbReference type="Pfam" id="PF02321">
    <property type="entry name" value="OEP"/>
    <property type="match status" value="1"/>
</dbReference>
<gene>
    <name evidence="3" type="ORF">ABK905_05240</name>
</gene>
<dbReference type="AlphaFoldDB" id="A0AAU7QEI1"/>
<sequence length="129" mass="13833">MGLRWRLFDFGRVDAEVRAAHGRQAEALAAYRQSVLQASADVENAFSALAKYDEQQRVLNDGEASLAEARDSIAAGCRAGRNSELELLAANAQLQQIQEARIVAQSATTRSAILAFNALGGGWGDRGTL</sequence>
<reference evidence="3" key="1">
    <citation type="submission" date="2024-06" db="EMBL/GenBank/DDBJ databases">
        <authorList>
            <person name="Coelho C."/>
            <person name="Bento M."/>
            <person name="Garcia E."/>
            <person name="Camelo A."/>
            <person name="Brandao I."/>
            <person name="Espirito Santo C."/>
            <person name="Trovao J."/>
            <person name="Verissimo A."/>
            <person name="Costa J."/>
            <person name="Tiago I."/>
        </authorList>
    </citation>
    <scope>NUCLEOTIDE SEQUENCE</scope>
    <source>
        <strain evidence="3">KWT182</strain>
    </source>
</reference>
<dbReference type="InterPro" id="IPR003423">
    <property type="entry name" value="OMP_efflux"/>
</dbReference>
<evidence type="ECO:0000256" key="1">
    <source>
        <dbReference type="ARBA" id="ARBA00004459"/>
    </source>
</evidence>
<proteinExistence type="inferred from homology"/>
<dbReference type="PANTHER" id="PTHR30203">
    <property type="entry name" value="OUTER MEMBRANE CATION EFFLUX PROTEIN"/>
    <property type="match status" value="1"/>
</dbReference>
<dbReference type="PANTHER" id="PTHR30203:SF25">
    <property type="entry name" value="OUTER MEMBRANE PROTEIN-RELATED"/>
    <property type="match status" value="1"/>
</dbReference>
<dbReference type="GO" id="GO:0015562">
    <property type="term" value="F:efflux transmembrane transporter activity"/>
    <property type="evidence" value="ECO:0007669"/>
    <property type="project" value="InterPro"/>
</dbReference>
<accession>A0AAU7QEI1</accession>
<dbReference type="SUPFAM" id="SSF56954">
    <property type="entry name" value="Outer membrane efflux proteins (OEP)"/>
    <property type="match status" value="1"/>
</dbReference>
<organism evidence="3">
    <name type="scientific">Acerihabitans sp. KWT182</name>
    <dbReference type="NCBI Taxonomy" id="3157919"/>
    <lineage>
        <taxon>Bacteria</taxon>
        <taxon>Pseudomonadati</taxon>
        <taxon>Pseudomonadota</taxon>
        <taxon>Gammaproteobacteria</taxon>
        <taxon>Enterobacterales</taxon>
        <taxon>Pectobacteriaceae</taxon>
        <taxon>Acerihabitans</taxon>
    </lineage>
</organism>
<dbReference type="EMBL" id="CP157947">
    <property type="protein sequence ID" value="XBS70591.1"/>
    <property type="molecule type" value="Genomic_DNA"/>
</dbReference>
<name>A0AAU7QEI1_9GAMM</name>
<evidence type="ECO:0000256" key="2">
    <source>
        <dbReference type="ARBA" id="ARBA00007613"/>
    </source>
</evidence>
<comment type="subcellular location">
    <subcellularLocation>
        <location evidence="1">Cell outer membrane</location>
        <topology evidence="1">Lipid-anchor</topology>
    </subcellularLocation>
</comment>